<comment type="caution">
    <text evidence="1">The sequence shown here is derived from an EMBL/GenBank/DDBJ whole genome shotgun (WGS) entry which is preliminary data.</text>
</comment>
<dbReference type="EMBL" id="MUXF01000019">
    <property type="protein sequence ID" value="PUE64705.1"/>
    <property type="molecule type" value="Genomic_DNA"/>
</dbReference>
<protein>
    <submittedName>
        <fullName evidence="1">DNA repair protein Rad50</fullName>
    </submittedName>
</protein>
<organism evidence="1 2">
    <name type="scientific">Arcobacter lacus</name>
    <dbReference type="NCBI Taxonomy" id="1912876"/>
    <lineage>
        <taxon>Bacteria</taxon>
        <taxon>Pseudomonadati</taxon>
        <taxon>Campylobacterota</taxon>
        <taxon>Epsilonproteobacteria</taxon>
        <taxon>Campylobacterales</taxon>
        <taxon>Arcobacteraceae</taxon>
        <taxon>Arcobacter</taxon>
    </lineage>
</organism>
<evidence type="ECO:0000313" key="1">
    <source>
        <dbReference type="EMBL" id="PUE64705.1"/>
    </source>
</evidence>
<name>A0ABX5JKR0_9BACT</name>
<reference evidence="1 2" key="1">
    <citation type="submission" date="2017-02" db="EMBL/GenBank/DDBJ databases">
        <title>Arcobacter lacus sp. nov., a new species isolated from reclaimed water.</title>
        <authorList>
            <person name="Figueras M.J."/>
            <person name="Perez-Cataluna A."/>
            <person name="Salas-Masso N."/>
        </authorList>
    </citation>
    <scope>NUCLEOTIDE SEQUENCE [LARGE SCALE GENOMIC DNA]</scope>
    <source>
        <strain evidence="1 2">RW43-9</strain>
    </source>
</reference>
<dbReference type="RefSeq" id="WP_108528397.1">
    <property type="nucleotide sequence ID" value="NZ_JAODII010000002.1"/>
</dbReference>
<sequence length="90" mass="10553">MDNIKLKLESIIFEVMLPESQAFLTELNEEIENGNESNEIIDAKKDVEAFLEELSQILKLIEEDKISNEDAEIMYEKIRAMIDEHEEKDH</sequence>
<dbReference type="Proteomes" id="UP000251311">
    <property type="component" value="Unassembled WGS sequence"/>
</dbReference>
<keyword evidence="2" id="KW-1185">Reference proteome</keyword>
<evidence type="ECO:0000313" key="2">
    <source>
        <dbReference type="Proteomes" id="UP000251311"/>
    </source>
</evidence>
<accession>A0ABX5JKR0</accession>
<proteinExistence type="predicted"/>
<gene>
    <name evidence="1" type="ORF">B0175_09850</name>
</gene>